<keyword evidence="1" id="KW-0472">Membrane</keyword>
<protein>
    <submittedName>
        <fullName evidence="3">Uncharacterized protein</fullName>
    </submittedName>
</protein>
<organism evidence="3 4">
    <name type="scientific">Apiospora arundinis</name>
    <dbReference type="NCBI Taxonomy" id="335852"/>
    <lineage>
        <taxon>Eukaryota</taxon>
        <taxon>Fungi</taxon>
        <taxon>Dikarya</taxon>
        <taxon>Ascomycota</taxon>
        <taxon>Pezizomycotina</taxon>
        <taxon>Sordariomycetes</taxon>
        <taxon>Xylariomycetidae</taxon>
        <taxon>Amphisphaeriales</taxon>
        <taxon>Apiosporaceae</taxon>
        <taxon>Apiospora</taxon>
    </lineage>
</organism>
<dbReference type="Proteomes" id="UP001390339">
    <property type="component" value="Unassembled WGS sequence"/>
</dbReference>
<reference evidence="3 4" key="1">
    <citation type="journal article" date="2024" name="IMA Fungus">
        <title>Apiospora arundinis, a panoply of carbohydrate-active enzymes and secondary metabolites.</title>
        <authorList>
            <person name="Sorensen T."/>
            <person name="Petersen C."/>
            <person name="Muurmann A.T."/>
            <person name="Christiansen J.V."/>
            <person name="Brundto M.L."/>
            <person name="Overgaard C.K."/>
            <person name="Boysen A.T."/>
            <person name="Wollenberg R.D."/>
            <person name="Larsen T.O."/>
            <person name="Sorensen J.L."/>
            <person name="Nielsen K.L."/>
            <person name="Sondergaard T.E."/>
        </authorList>
    </citation>
    <scope>NUCLEOTIDE SEQUENCE [LARGE SCALE GENOMIC DNA]</scope>
    <source>
        <strain evidence="3 4">AAU 773</strain>
    </source>
</reference>
<keyword evidence="4" id="KW-1185">Reference proteome</keyword>
<gene>
    <name evidence="3" type="ORF">PGQ11_014894</name>
</gene>
<sequence length="111" mass="11899">MPTAAAPRTRRSAAAICNMIFFLTLIILIFLTLCHAAPTAAESDLPELILPRELSGTDRELPYTKINLKRHGHHSKNGTRTHSGGVAEAHQYLSIGLLGTVTTAAIVVALT</sequence>
<dbReference type="EMBL" id="JAPCWZ010000010">
    <property type="protein sequence ID" value="KAK8848414.1"/>
    <property type="molecule type" value="Genomic_DNA"/>
</dbReference>
<evidence type="ECO:0000256" key="1">
    <source>
        <dbReference type="SAM" id="Phobius"/>
    </source>
</evidence>
<evidence type="ECO:0000313" key="3">
    <source>
        <dbReference type="EMBL" id="KAK8848414.1"/>
    </source>
</evidence>
<accession>A0ABR2HKZ1</accession>
<evidence type="ECO:0000313" key="4">
    <source>
        <dbReference type="Proteomes" id="UP001390339"/>
    </source>
</evidence>
<feature type="chain" id="PRO_5046145015" evidence="2">
    <location>
        <begin position="37"/>
        <end position="111"/>
    </location>
</feature>
<evidence type="ECO:0000256" key="2">
    <source>
        <dbReference type="SAM" id="SignalP"/>
    </source>
</evidence>
<feature type="transmembrane region" description="Helical" evidence="1">
    <location>
        <begin position="92"/>
        <end position="110"/>
    </location>
</feature>
<keyword evidence="1" id="KW-1133">Transmembrane helix</keyword>
<proteinExistence type="predicted"/>
<name>A0ABR2HKZ1_9PEZI</name>
<keyword evidence="1" id="KW-0812">Transmembrane</keyword>
<keyword evidence="2" id="KW-0732">Signal</keyword>
<feature type="signal peptide" evidence="2">
    <location>
        <begin position="1"/>
        <end position="36"/>
    </location>
</feature>
<comment type="caution">
    <text evidence="3">The sequence shown here is derived from an EMBL/GenBank/DDBJ whole genome shotgun (WGS) entry which is preliminary data.</text>
</comment>